<dbReference type="EMBL" id="JAUMVS010000367">
    <property type="protein sequence ID" value="MDO4842909.1"/>
    <property type="molecule type" value="Genomic_DNA"/>
</dbReference>
<feature type="chain" id="PRO_5041258487" description="Right handed beta helix domain-containing protein" evidence="1">
    <location>
        <begin position="25"/>
        <end position="350"/>
    </location>
</feature>
<dbReference type="InterPro" id="IPR011050">
    <property type="entry name" value="Pectin_lyase_fold/virulence"/>
</dbReference>
<dbReference type="SMART" id="SM00710">
    <property type="entry name" value="PbH1"/>
    <property type="match status" value="5"/>
</dbReference>
<feature type="signal peptide" evidence="1">
    <location>
        <begin position="1"/>
        <end position="24"/>
    </location>
</feature>
<dbReference type="Proteomes" id="UP001168575">
    <property type="component" value="Unassembled WGS sequence"/>
</dbReference>
<organism evidence="2 3">
    <name type="scientific">Phoenicibacter congonensis</name>
    <dbReference type="NCBI Taxonomy" id="1944646"/>
    <lineage>
        <taxon>Bacteria</taxon>
        <taxon>Bacillati</taxon>
        <taxon>Actinomycetota</taxon>
        <taxon>Coriobacteriia</taxon>
        <taxon>Eggerthellales</taxon>
        <taxon>Eggerthellaceae</taxon>
        <taxon>Phoenicibacter</taxon>
    </lineage>
</organism>
<sequence>MRGKMLFVSMILLIMSLFVETASAQVNVTTLAQLQDALAGSDETITVTQTIVIDEDLTLDGRGKTVTLEPNASIRVINSATFEHIAIDGGGKQRNGVALVVVGGSYKGNNYANVTLTLGDGAIIQNARTSGNGGGVLVNSSGTLDMQSGSAIQNCHADENGGAVELSEAKLQMNGGSILNCTAQNGGGIYIGSDSVVQMDDGIISGCKADENGGAVFSYVDSGSNEVNLTGGTIEKNSAKIGGGVYIEFRRVVVEPTIPPEPMIVPFRAAKRAASGAAFNRNGGALCGNTATEGGADLAIVSGNLVSLGTPEGQYNGKTVNGWYWDKPHSRYNAQTNSQPYDGLETETYI</sequence>
<protein>
    <recommendedName>
        <fullName evidence="4">Right handed beta helix domain-containing protein</fullName>
    </recommendedName>
</protein>
<keyword evidence="1" id="KW-0732">Signal</keyword>
<proteinExistence type="predicted"/>
<name>A0AA43UBM5_9ACTN</name>
<evidence type="ECO:0000313" key="3">
    <source>
        <dbReference type="Proteomes" id="UP001168575"/>
    </source>
</evidence>
<dbReference type="AlphaFoldDB" id="A0AA43UBM5"/>
<evidence type="ECO:0000313" key="2">
    <source>
        <dbReference type="EMBL" id="MDO4842909.1"/>
    </source>
</evidence>
<accession>A0AA43UBM5</accession>
<reference evidence="2" key="1">
    <citation type="submission" date="2023-07" db="EMBL/GenBank/DDBJ databases">
        <title>Between Cages and Wild: Unraveling the Impact of Captivity on Animal Microbiomes and Antimicrobial Resistance.</title>
        <authorList>
            <person name="Schmartz G.P."/>
            <person name="Rehner J."/>
            <person name="Schuff M.J."/>
            <person name="Becker S.L."/>
            <person name="Kravczyk M."/>
            <person name="Gurevich A."/>
            <person name="Francke R."/>
            <person name="Mueller R."/>
            <person name="Keller V."/>
            <person name="Keller A."/>
        </authorList>
    </citation>
    <scope>NUCLEOTIDE SEQUENCE</scope>
    <source>
        <strain evidence="2">S12M_St_49</strain>
    </source>
</reference>
<gene>
    <name evidence="2" type="ORF">Q3982_09560</name>
</gene>
<keyword evidence="3" id="KW-1185">Reference proteome</keyword>
<dbReference type="SUPFAM" id="SSF51126">
    <property type="entry name" value="Pectin lyase-like"/>
    <property type="match status" value="1"/>
</dbReference>
<comment type="caution">
    <text evidence="2">The sequence shown here is derived from an EMBL/GenBank/DDBJ whole genome shotgun (WGS) entry which is preliminary data.</text>
</comment>
<evidence type="ECO:0000256" key="1">
    <source>
        <dbReference type="SAM" id="SignalP"/>
    </source>
</evidence>
<evidence type="ECO:0008006" key="4">
    <source>
        <dbReference type="Google" id="ProtNLM"/>
    </source>
</evidence>
<dbReference type="InterPro" id="IPR006626">
    <property type="entry name" value="PbH1"/>
</dbReference>